<dbReference type="AlphaFoldDB" id="A0A397JRD4"/>
<dbReference type="OrthoDB" id="2346685at2759"/>
<protein>
    <recommendedName>
        <fullName evidence="1">Colicin D C-terminal domain-containing protein</fullName>
    </recommendedName>
</protein>
<feature type="domain" description="Colicin D C-terminal" evidence="1">
    <location>
        <begin position="125"/>
        <end position="213"/>
    </location>
</feature>
<dbReference type="GO" id="GO:0004540">
    <property type="term" value="F:RNA nuclease activity"/>
    <property type="evidence" value="ECO:0007669"/>
    <property type="project" value="InterPro"/>
</dbReference>
<evidence type="ECO:0000259" key="1">
    <source>
        <dbReference type="Pfam" id="PF11429"/>
    </source>
</evidence>
<dbReference type="InterPro" id="IPR024440">
    <property type="entry name" value="ColicinD_C"/>
</dbReference>
<accession>A0A397JRD4</accession>
<dbReference type="InterPro" id="IPR037178">
    <property type="entry name" value="ColicinD_C_sf"/>
</dbReference>
<dbReference type="Gene3D" id="3.10.450.200">
    <property type="match status" value="1"/>
</dbReference>
<comment type="caution">
    <text evidence="2">The sequence shown here is derived from an EMBL/GenBank/DDBJ whole genome shotgun (WGS) entry which is preliminary data.</text>
</comment>
<gene>
    <name evidence="2" type="ORF">Glove_9g79</name>
</gene>
<evidence type="ECO:0000313" key="3">
    <source>
        <dbReference type="Proteomes" id="UP000266861"/>
    </source>
</evidence>
<organism evidence="2 3">
    <name type="scientific">Diversispora epigaea</name>
    <dbReference type="NCBI Taxonomy" id="1348612"/>
    <lineage>
        <taxon>Eukaryota</taxon>
        <taxon>Fungi</taxon>
        <taxon>Fungi incertae sedis</taxon>
        <taxon>Mucoromycota</taxon>
        <taxon>Glomeromycotina</taxon>
        <taxon>Glomeromycetes</taxon>
        <taxon>Diversisporales</taxon>
        <taxon>Diversisporaceae</taxon>
        <taxon>Diversispora</taxon>
    </lineage>
</organism>
<name>A0A397JRD4_9GLOM</name>
<evidence type="ECO:0000313" key="2">
    <source>
        <dbReference type="EMBL" id="RHZ89952.1"/>
    </source>
</evidence>
<dbReference type="Pfam" id="PF11429">
    <property type="entry name" value="Colicin_D"/>
    <property type="match status" value="1"/>
</dbReference>
<sequence length="320" mass="37847">MSTGREVCFLSCIINSGKLEFTWSIITPSRWDWIGLYENDSKENREWFDGHWFYISNHSRRSTLPDGRYVYTGKHWIGTVSGENQIRLNTYENNGEYRTYLYANVRNPTFNYFEMNLVNYTCKGLQHIFTRHKKDWGFTENDNWNNQNGEKLQRILQEFIGKNINYVYCGSLKDDNAYLIVDPVTHKCLIIYRGGDKDYQLWSGWILSNDQYKCATQPPFKLRAIVLIVYENVLNEIANSESERDDLINLFLEIVKKDKNHYSDEVYNQISDFFVLAESYIPLSFEGRDEITPEDNYELDYEKIRKKAKTILGTLEKSTT</sequence>
<reference evidence="2 3" key="1">
    <citation type="submission" date="2018-08" db="EMBL/GenBank/DDBJ databases">
        <title>Genome and evolution of the arbuscular mycorrhizal fungus Diversispora epigaea (formerly Glomus versiforme) and its bacterial endosymbionts.</title>
        <authorList>
            <person name="Sun X."/>
            <person name="Fei Z."/>
            <person name="Harrison M."/>
        </authorList>
    </citation>
    <scope>NUCLEOTIDE SEQUENCE [LARGE SCALE GENOMIC DNA]</scope>
    <source>
        <strain evidence="2 3">IT104</strain>
    </source>
</reference>
<dbReference type="EMBL" id="PQFF01000007">
    <property type="protein sequence ID" value="RHZ89952.1"/>
    <property type="molecule type" value="Genomic_DNA"/>
</dbReference>
<proteinExistence type="predicted"/>
<keyword evidence="3" id="KW-1185">Reference proteome</keyword>
<dbReference type="Proteomes" id="UP000266861">
    <property type="component" value="Unassembled WGS sequence"/>
</dbReference>